<dbReference type="AlphaFoldDB" id="U5WSZ1"/>
<evidence type="ECO:0008006" key="4">
    <source>
        <dbReference type="Google" id="ProtNLM"/>
    </source>
</evidence>
<keyword evidence="1" id="KW-0472">Membrane</keyword>
<name>U5WSZ1_MYCKA</name>
<keyword evidence="1" id="KW-0812">Transmembrane</keyword>
<dbReference type="HOGENOM" id="CLU_1494685_0_0_11"/>
<feature type="transmembrane region" description="Helical" evidence="1">
    <location>
        <begin position="87"/>
        <end position="108"/>
    </location>
</feature>
<dbReference type="InterPro" id="IPR049790">
    <property type="entry name" value="Rv3655c/TadE"/>
</dbReference>
<evidence type="ECO:0000313" key="3">
    <source>
        <dbReference type="Proteomes" id="UP000017786"/>
    </source>
</evidence>
<dbReference type="eggNOG" id="ENOG5033A2X">
    <property type="taxonomic scope" value="Bacteria"/>
</dbReference>
<gene>
    <name evidence="2" type="ORF">MKAN_12715</name>
</gene>
<reference evidence="2 3" key="1">
    <citation type="submission" date="2013-10" db="EMBL/GenBank/DDBJ databases">
        <title>Genome sequence of Mycobacterium kansasii.</title>
        <authorList>
            <consortium name="McGill University Mycobacterium genome consortium"/>
            <person name="Veyrier F.J."/>
            <person name="Behr M.A."/>
        </authorList>
    </citation>
    <scope>NUCLEOTIDE SEQUENCE [LARGE SCALE GENOMIC DNA]</scope>
    <source>
        <strain evidence="2 3">ATCC 12478</strain>
    </source>
</reference>
<evidence type="ECO:0000256" key="1">
    <source>
        <dbReference type="SAM" id="Phobius"/>
    </source>
</evidence>
<accession>U5WSZ1</accession>
<dbReference type="KEGG" id="mkn:MKAN_12715"/>
<organism evidence="2 3">
    <name type="scientific">Mycobacterium kansasii ATCC 12478</name>
    <dbReference type="NCBI Taxonomy" id="557599"/>
    <lineage>
        <taxon>Bacteria</taxon>
        <taxon>Bacillati</taxon>
        <taxon>Actinomycetota</taxon>
        <taxon>Actinomycetes</taxon>
        <taxon>Mycobacteriales</taxon>
        <taxon>Mycobacteriaceae</taxon>
        <taxon>Mycobacterium</taxon>
    </lineage>
</organism>
<dbReference type="Proteomes" id="UP000017786">
    <property type="component" value="Chromosome"/>
</dbReference>
<proteinExistence type="predicted"/>
<sequence length="183" mass="20071">MKSQRKEYIGGQHISRDLGTHFAAGDRRVRHVHRRVRHRDRRRGRIRRDPLQRCHRRLGGLCAEPHHRSRAQHQGLASSAGSSTVEAALAIATLVVVLVLCMAGLTAVSMQLRCIDAAREAARLAARGDQRSAVDVARRIAPPAAQIELRRDGEFLVASVVARSKLLPTLDIAANAVAAAEPR</sequence>
<dbReference type="NCBIfam" id="NF041390">
    <property type="entry name" value="TadE_Rv3655c"/>
    <property type="match status" value="1"/>
</dbReference>
<keyword evidence="1" id="KW-1133">Transmembrane helix</keyword>
<dbReference type="EMBL" id="CP006835">
    <property type="protein sequence ID" value="AGZ51026.1"/>
    <property type="molecule type" value="Genomic_DNA"/>
</dbReference>
<evidence type="ECO:0000313" key="2">
    <source>
        <dbReference type="EMBL" id="AGZ51026.1"/>
    </source>
</evidence>
<protein>
    <recommendedName>
        <fullName evidence="4">Pilus biosynthesis protein TadE</fullName>
    </recommendedName>
</protein>